<dbReference type="EnsemblMetazoa" id="XM_011404363.2">
    <property type="protein sequence ID" value="XP_011402665.1"/>
    <property type="gene ID" value="LOC105312040"/>
</dbReference>
<feature type="compositionally biased region" description="Basic and acidic residues" evidence="1">
    <location>
        <begin position="224"/>
        <end position="233"/>
    </location>
</feature>
<feature type="compositionally biased region" description="Basic and acidic residues" evidence="1">
    <location>
        <begin position="248"/>
        <end position="260"/>
    </location>
</feature>
<feature type="region of interest" description="Disordered" evidence="1">
    <location>
        <begin position="584"/>
        <end position="639"/>
    </location>
</feature>
<dbReference type="InParanoid" id="A0A1X7VCL4"/>
<dbReference type="AlphaFoldDB" id="A0A1X7VCL4"/>
<dbReference type="EnsemblMetazoa" id="Aqu2.1.37257_001">
    <property type="protein sequence ID" value="Aqu2.1.37257_001"/>
    <property type="gene ID" value="Aqu2.1.37257"/>
</dbReference>
<feature type="region of interest" description="Disordered" evidence="1">
    <location>
        <begin position="1"/>
        <end position="556"/>
    </location>
</feature>
<dbReference type="Proteomes" id="UP000007879">
    <property type="component" value="Unassembled WGS sequence"/>
</dbReference>
<gene>
    <name evidence="2" type="primary">105312040</name>
</gene>
<keyword evidence="3" id="KW-1185">Reference proteome</keyword>
<reference evidence="3" key="1">
    <citation type="journal article" date="2010" name="Nature">
        <title>The Amphimedon queenslandica genome and the evolution of animal complexity.</title>
        <authorList>
            <person name="Srivastava M."/>
            <person name="Simakov O."/>
            <person name="Chapman J."/>
            <person name="Fahey B."/>
            <person name="Gauthier M.E."/>
            <person name="Mitros T."/>
            <person name="Richards G.S."/>
            <person name="Conaco C."/>
            <person name="Dacre M."/>
            <person name="Hellsten U."/>
            <person name="Larroux C."/>
            <person name="Putnam N.H."/>
            <person name="Stanke M."/>
            <person name="Adamska M."/>
            <person name="Darling A."/>
            <person name="Degnan S.M."/>
            <person name="Oakley T.H."/>
            <person name="Plachetzki D.C."/>
            <person name="Zhai Y."/>
            <person name="Adamski M."/>
            <person name="Calcino A."/>
            <person name="Cummins S.F."/>
            <person name="Goodstein D.M."/>
            <person name="Harris C."/>
            <person name="Jackson D.J."/>
            <person name="Leys S.P."/>
            <person name="Shu S."/>
            <person name="Woodcroft B.J."/>
            <person name="Vervoort M."/>
            <person name="Kosik K.S."/>
            <person name="Manning G."/>
            <person name="Degnan B.M."/>
            <person name="Rokhsar D.S."/>
        </authorList>
    </citation>
    <scope>NUCLEOTIDE SEQUENCE [LARGE SCALE GENOMIC DNA]</scope>
</reference>
<reference evidence="2" key="2">
    <citation type="submission" date="2017-05" db="UniProtKB">
        <authorList>
            <consortium name="EnsemblMetazoa"/>
        </authorList>
    </citation>
    <scope>IDENTIFICATION</scope>
</reference>
<feature type="region of interest" description="Disordered" evidence="1">
    <location>
        <begin position="659"/>
        <end position="687"/>
    </location>
</feature>
<feature type="compositionally biased region" description="Polar residues" evidence="1">
    <location>
        <begin position="68"/>
        <end position="88"/>
    </location>
</feature>
<name>A0A1X7VCL4_AMPQE</name>
<organism evidence="2">
    <name type="scientific">Amphimedon queenslandica</name>
    <name type="common">Sponge</name>
    <dbReference type="NCBI Taxonomy" id="400682"/>
    <lineage>
        <taxon>Eukaryota</taxon>
        <taxon>Metazoa</taxon>
        <taxon>Porifera</taxon>
        <taxon>Demospongiae</taxon>
        <taxon>Heteroscleromorpha</taxon>
        <taxon>Haplosclerida</taxon>
        <taxon>Niphatidae</taxon>
        <taxon>Amphimedon</taxon>
    </lineage>
</organism>
<evidence type="ECO:0000256" key="1">
    <source>
        <dbReference type="SAM" id="MobiDB-lite"/>
    </source>
</evidence>
<protein>
    <submittedName>
        <fullName evidence="2">Uncharacterized protein</fullName>
    </submittedName>
</protein>
<feature type="compositionally biased region" description="Basic and acidic residues" evidence="1">
    <location>
        <begin position="17"/>
        <end position="32"/>
    </location>
</feature>
<proteinExistence type="predicted"/>
<feature type="compositionally biased region" description="Low complexity" evidence="1">
    <location>
        <begin position="298"/>
        <end position="324"/>
    </location>
</feature>
<feature type="compositionally biased region" description="Low complexity" evidence="1">
    <location>
        <begin position="333"/>
        <end position="344"/>
    </location>
</feature>
<feature type="compositionally biased region" description="Polar residues" evidence="1">
    <location>
        <begin position="112"/>
        <end position="132"/>
    </location>
</feature>
<feature type="compositionally biased region" description="Basic and acidic residues" evidence="1">
    <location>
        <begin position="173"/>
        <end position="192"/>
    </location>
</feature>
<feature type="compositionally biased region" description="Polar residues" evidence="1">
    <location>
        <begin position="193"/>
        <end position="220"/>
    </location>
</feature>
<dbReference type="OMA" id="PHAREDY"/>
<dbReference type="eggNOG" id="ENOG502RY8Q">
    <property type="taxonomic scope" value="Eukaryota"/>
</dbReference>
<evidence type="ECO:0000313" key="3">
    <source>
        <dbReference type="Proteomes" id="UP000007879"/>
    </source>
</evidence>
<feature type="compositionally biased region" description="Low complexity" evidence="1">
    <location>
        <begin position="627"/>
        <end position="639"/>
    </location>
</feature>
<evidence type="ECO:0000313" key="2">
    <source>
        <dbReference type="EnsemblMetazoa" id="Aqu2.1.37257_001"/>
    </source>
</evidence>
<feature type="compositionally biased region" description="Acidic residues" evidence="1">
    <location>
        <begin position="530"/>
        <end position="539"/>
    </location>
</feature>
<sequence>MAEPAWKVAMRERKKKKEEEERKKQAEEEAKRASMPAWKRAVLEKKGLLPGTGTSGGTTTPAPSSATNVPKTSATTVSKTPATTSSGLANKFMFSAAVNKKEEPHPAAPASKPSTEKTTSASPTLKTKSTRVSAAKNLFEEIASSPQIPKKSPLSPVRKGLLETSDKSSVVAHTKEQFEHNEIVSDHGDVDVQKSNVQDITEVPSSPTQPNFASSPTLPSHSHPVKEVEEQKTTDPLPPTSNVSQSSDVKKPAFTAERKTTSYNTHVVVPPAENDDKIPAWKRELLARKRGKKKETTSAAPQQPTEAEPPSSPPAQSASIPPATVSATPGHGTTPPSSSTVAPTAPEPQEKKSEATVKKPEIVNASDKKDGGDPPKLLNKEGKSIRAPVLKSTGKWADIKEEDPEFKKLPMWKQELIKRRRRDMENRTAPIPKEEVKEEKKPPSLPSNITTPFDRINAQKENSQESSKKPSHNLTPIRNTPSPSTSTSTETTEQSGISKIAGKFGNVKSVKKPPPPTSPIKENGDTYTMIDEESSDEEATPPKHLKTTRSSSILKIEGKPRRKLSISWSDSNLSHYYPKYDYSDYDDIEQDPPIKEVAEEVDTPVSPSSPEPAIATPIHPWLAETKSSPSPSSVPSYSSNGLGSVGSFMSMYTLNASSFPSYSPPSKEPETKEEVQEETETSKADIYANLDSDTAALLF</sequence>
<accession>A0A1X7VCL4</accession>
<dbReference type="KEGG" id="aqu:105312040"/>
<feature type="compositionally biased region" description="Low complexity" evidence="1">
    <location>
        <begin position="480"/>
        <end position="493"/>
    </location>
</feature>
<feature type="compositionally biased region" description="Low complexity" evidence="1">
    <location>
        <begin position="48"/>
        <end position="67"/>
    </location>
</feature>
<feature type="compositionally biased region" description="Basic and acidic residues" evidence="1">
    <location>
        <begin position="422"/>
        <end position="442"/>
    </location>
</feature>
<feature type="compositionally biased region" description="Basic and acidic residues" evidence="1">
    <location>
        <begin position="274"/>
        <end position="287"/>
    </location>
</feature>
<feature type="compositionally biased region" description="Basic and acidic residues" evidence="1">
    <location>
        <begin position="348"/>
        <end position="384"/>
    </location>
</feature>